<dbReference type="PANTHER" id="PTHR42673:SF21">
    <property type="entry name" value="GLUTATHIONE S-TRANSFERASE YFCF"/>
    <property type="match status" value="1"/>
</dbReference>
<comment type="catalytic activity">
    <reaction evidence="1">
        <text>4-maleylacetoacetate = 4-fumarylacetoacetate</text>
        <dbReference type="Rhea" id="RHEA:14817"/>
        <dbReference type="ChEBI" id="CHEBI:17105"/>
        <dbReference type="ChEBI" id="CHEBI:18034"/>
        <dbReference type="EC" id="5.2.1.2"/>
    </reaction>
</comment>
<dbReference type="InterPro" id="IPR034330">
    <property type="entry name" value="GST_Zeta_C"/>
</dbReference>
<accession>A0A851M5V0</accession>
<evidence type="ECO:0000256" key="3">
    <source>
        <dbReference type="ARBA" id="ARBA00004671"/>
    </source>
</evidence>
<dbReference type="CDD" id="cd03191">
    <property type="entry name" value="GST_C_Zeta"/>
    <property type="match status" value="1"/>
</dbReference>
<dbReference type="UniPathway" id="UPA00139">
    <property type="reaction ID" value="UER00340"/>
</dbReference>
<dbReference type="Pfam" id="PF13409">
    <property type="entry name" value="GST_N_2"/>
    <property type="match status" value="1"/>
</dbReference>
<evidence type="ECO:0000256" key="2">
    <source>
        <dbReference type="ARBA" id="ARBA00001955"/>
    </source>
</evidence>
<feature type="non-terminal residue" evidence="10">
    <location>
        <position position="1"/>
    </location>
</feature>
<dbReference type="InterPro" id="IPR036249">
    <property type="entry name" value="Thioredoxin-like_sf"/>
</dbReference>
<dbReference type="Gene3D" id="1.20.1050.10">
    <property type="match status" value="1"/>
</dbReference>
<protein>
    <recommendedName>
        <fullName evidence="5">maleylacetoacetate isomerase</fullName>
        <ecNumber evidence="5">5.2.1.2</ecNumber>
    </recommendedName>
</protein>
<dbReference type="AlphaFoldDB" id="A0A851M5V0"/>
<dbReference type="EMBL" id="WBMX01023253">
    <property type="protein sequence ID" value="NXC22965.1"/>
    <property type="molecule type" value="Genomic_DNA"/>
</dbReference>
<evidence type="ECO:0000256" key="5">
    <source>
        <dbReference type="ARBA" id="ARBA00013199"/>
    </source>
</evidence>
<dbReference type="SUPFAM" id="SSF47616">
    <property type="entry name" value="GST C-terminal domain-like"/>
    <property type="match status" value="1"/>
</dbReference>
<reference evidence="10" key="1">
    <citation type="submission" date="2019-09" db="EMBL/GenBank/DDBJ databases">
        <title>Bird 10,000 Genomes (B10K) Project - Family phase.</title>
        <authorList>
            <person name="Zhang G."/>
        </authorList>
    </citation>
    <scope>NUCLEOTIDE SEQUENCE</scope>
    <source>
        <strain evidence="10">B10K-CU-031-40</strain>
    </source>
</reference>
<dbReference type="SFLD" id="SFLDG00358">
    <property type="entry name" value="Main_(cytGST)"/>
    <property type="match status" value="1"/>
</dbReference>
<proteinExistence type="inferred from homology"/>
<evidence type="ECO:0000256" key="4">
    <source>
        <dbReference type="ARBA" id="ARBA00010007"/>
    </source>
</evidence>
<dbReference type="InterPro" id="IPR004045">
    <property type="entry name" value="Glutathione_S-Trfase_N"/>
</dbReference>
<organism evidence="10 11">
    <name type="scientific">Corythaeola cristata</name>
    <name type="common">Great blue turaco</name>
    <dbReference type="NCBI Taxonomy" id="103954"/>
    <lineage>
        <taxon>Eukaryota</taxon>
        <taxon>Metazoa</taxon>
        <taxon>Chordata</taxon>
        <taxon>Craniata</taxon>
        <taxon>Vertebrata</taxon>
        <taxon>Euteleostomi</taxon>
        <taxon>Archelosauria</taxon>
        <taxon>Archosauria</taxon>
        <taxon>Dinosauria</taxon>
        <taxon>Saurischia</taxon>
        <taxon>Theropoda</taxon>
        <taxon>Coelurosauria</taxon>
        <taxon>Aves</taxon>
        <taxon>Neognathae</taxon>
        <taxon>Neoaves</taxon>
        <taxon>Otidimorphae</taxon>
        <taxon>Musophagiformes</taxon>
        <taxon>Musophagidae</taxon>
        <taxon>Corythaeola</taxon>
    </lineage>
</organism>
<dbReference type="GO" id="GO:0006559">
    <property type="term" value="P:L-phenylalanine catabolic process"/>
    <property type="evidence" value="ECO:0007669"/>
    <property type="project" value="UniProtKB-UniPathway"/>
</dbReference>
<evidence type="ECO:0000256" key="7">
    <source>
        <dbReference type="ARBA" id="ARBA00023232"/>
    </source>
</evidence>
<dbReference type="SFLD" id="SFLDS00019">
    <property type="entry name" value="Glutathione_Transferase_(cytos"/>
    <property type="match status" value="1"/>
</dbReference>
<keyword evidence="6" id="KW-0828">Tyrosine catabolism</keyword>
<dbReference type="Gene3D" id="3.40.30.10">
    <property type="entry name" value="Glutaredoxin"/>
    <property type="match status" value="1"/>
</dbReference>
<dbReference type="GO" id="GO:0006572">
    <property type="term" value="P:L-tyrosine catabolic process"/>
    <property type="evidence" value="ECO:0007669"/>
    <property type="project" value="UniProtKB-KW"/>
</dbReference>
<dbReference type="SUPFAM" id="SSF52833">
    <property type="entry name" value="Thioredoxin-like"/>
    <property type="match status" value="1"/>
</dbReference>
<dbReference type="GO" id="GO:0005737">
    <property type="term" value="C:cytoplasm"/>
    <property type="evidence" value="ECO:0007669"/>
    <property type="project" value="InterPro"/>
</dbReference>
<dbReference type="InterPro" id="IPR005955">
    <property type="entry name" value="GST_Zeta"/>
</dbReference>
<comment type="pathway">
    <text evidence="3">Amino-acid degradation; L-phenylalanine degradation; acetoacetate and fumarate from L-phenylalanine: step 5/6.</text>
</comment>
<dbReference type="PANTHER" id="PTHR42673">
    <property type="entry name" value="MALEYLACETOACETATE ISOMERASE"/>
    <property type="match status" value="1"/>
</dbReference>
<comment type="cofactor">
    <cofactor evidence="2">
        <name>glutathione</name>
        <dbReference type="ChEBI" id="CHEBI:57925"/>
    </cofactor>
</comment>
<comment type="similarity">
    <text evidence="4">Belongs to the GST superfamily. Zeta family.</text>
</comment>
<feature type="domain" description="GST N-terminal" evidence="8">
    <location>
        <begin position="5"/>
        <end position="86"/>
    </location>
</feature>
<comment type="caution">
    <text evidence="10">The sequence shown here is derived from an EMBL/GenBank/DDBJ whole genome shotgun (WGS) entry which is preliminary data.</text>
</comment>
<dbReference type="Proteomes" id="UP000621168">
    <property type="component" value="Unassembled WGS sequence"/>
</dbReference>
<dbReference type="NCBIfam" id="TIGR01262">
    <property type="entry name" value="maiA"/>
    <property type="match status" value="1"/>
</dbReference>
<dbReference type="GO" id="GO:0016034">
    <property type="term" value="F:maleylacetoacetate isomerase activity"/>
    <property type="evidence" value="ECO:0007669"/>
    <property type="project" value="UniProtKB-EC"/>
</dbReference>
<dbReference type="PROSITE" id="PS50405">
    <property type="entry name" value="GST_CTER"/>
    <property type="match status" value="1"/>
</dbReference>
<dbReference type="OrthoDB" id="2309723at2759"/>
<dbReference type="GO" id="GO:0006749">
    <property type="term" value="P:glutathione metabolic process"/>
    <property type="evidence" value="ECO:0007669"/>
    <property type="project" value="TreeGrafter"/>
</dbReference>
<keyword evidence="7" id="KW-0585">Phenylalanine catabolism</keyword>
<keyword evidence="11" id="KW-1185">Reference proteome</keyword>
<dbReference type="FunFam" id="1.20.1050.10:FF:000010">
    <property type="entry name" value="Maleylacetoacetate isomerase isoform 1"/>
    <property type="match status" value="1"/>
</dbReference>
<dbReference type="InterPro" id="IPR034333">
    <property type="entry name" value="GST_Zeta_N"/>
</dbReference>
<name>A0A851M5V0_CORCR</name>
<dbReference type="GO" id="GO:0004364">
    <property type="term" value="F:glutathione transferase activity"/>
    <property type="evidence" value="ECO:0007669"/>
    <property type="project" value="TreeGrafter"/>
</dbReference>
<keyword evidence="10" id="KW-0413">Isomerase</keyword>
<dbReference type="CDD" id="cd03042">
    <property type="entry name" value="GST_N_Zeta"/>
    <property type="match status" value="1"/>
</dbReference>
<evidence type="ECO:0000259" key="8">
    <source>
        <dbReference type="PROSITE" id="PS50404"/>
    </source>
</evidence>
<evidence type="ECO:0000313" key="11">
    <source>
        <dbReference type="Proteomes" id="UP000621168"/>
    </source>
</evidence>
<dbReference type="InterPro" id="IPR010987">
    <property type="entry name" value="Glutathione-S-Trfase_C-like"/>
</dbReference>
<feature type="non-terminal residue" evidence="10">
    <location>
        <position position="216"/>
    </location>
</feature>
<dbReference type="PROSITE" id="PS50404">
    <property type="entry name" value="GST_NTER"/>
    <property type="match status" value="1"/>
</dbReference>
<dbReference type="InterPro" id="IPR040079">
    <property type="entry name" value="Glutathione_S-Trfase"/>
</dbReference>
<evidence type="ECO:0000313" key="10">
    <source>
        <dbReference type="EMBL" id="NXC22965.1"/>
    </source>
</evidence>
<evidence type="ECO:0000259" key="9">
    <source>
        <dbReference type="PROSITE" id="PS50405"/>
    </source>
</evidence>
<dbReference type="EC" id="5.2.1.2" evidence="5"/>
<dbReference type="Pfam" id="PF00043">
    <property type="entry name" value="GST_C"/>
    <property type="match status" value="1"/>
</dbReference>
<gene>
    <name evidence="10" type="primary">Gstz1_1</name>
    <name evidence="10" type="ORF">CORCRI_R12876</name>
</gene>
<feature type="domain" description="GST C-terminal" evidence="9">
    <location>
        <begin position="91"/>
        <end position="216"/>
    </location>
</feature>
<dbReference type="InterPro" id="IPR036282">
    <property type="entry name" value="Glutathione-S-Trfase_C_sf"/>
</dbReference>
<dbReference type="InterPro" id="IPR004046">
    <property type="entry name" value="GST_C"/>
</dbReference>
<evidence type="ECO:0000256" key="6">
    <source>
        <dbReference type="ARBA" id="ARBA00022878"/>
    </source>
</evidence>
<evidence type="ECO:0000256" key="1">
    <source>
        <dbReference type="ARBA" id="ARBA00001622"/>
    </source>
</evidence>
<sequence>LSRKCSMKLYSFFRSGTSHRTRIVLNLKGLAYEAAYISLAKNEHHQAAFKALNPQGFVPVLETESGNLLQSPAIIEWLEEQYPEPTLLPTDTLGREKVRAIAALVGCDVHPLNNKRVLEYLRQNLGLDDAQINAWCAKWIQDGFAALEHILEQDQSREKFCYGKQPTIADAYLVPQVVSAERFKVDLSAYPNINEIYQHCMTLEAFQKAAPEQQAD</sequence>